<reference evidence="1 2" key="1">
    <citation type="submission" date="2017-04" db="EMBL/GenBank/DDBJ databases">
        <title>Comparative genome analysis of Subtercola boreus.</title>
        <authorList>
            <person name="Cho Y.-J."/>
            <person name="Cho A."/>
            <person name="Kim O.-S."/>
            <person name="Lee J.-I."/>
        </authorList>
    </citation>
    <scope>NUCLEOTIDE SEQUENCE [LARGE SCALE GENOMIC DNA]</scope>
    <source>
        <strain evidence="1 2">P27444</strain>
    </source>
</reference>
<comment type="caution">
    <text evidence="1">The sequence shown here is derived from an EMBL/GenBank/DDBJ whole genome shotgun (WGS) entry which is preliminary data.</text>
</comment>
<name>A0A3E0VBL1_9MICO</name>
<sequence length="153" mass="16571">MTSETFNTGDILRRVIADGRLSPEAFESITGIPRDALTPFLAVTPTGTPGMATPPAILTSDQTLRLSSLVAQLTAGFEIDDDERVRGILETLTVQFRLTSDNISHLTQIHAADIELFIADPATVSPEVRYRLAVRASYLLNAIGNASPKYVTQ</sequence>
<organism evidence="1 2">
    <name type="scientific">Subtercola boreus</name>
    <dbReference type="NCBI Taxonomy" id="120213"/>
    <lineage>
        <taxon>Bacteria</taxon>
        <taxon>Bacillati</taxon>
        <taxon>Actinomycetota</taxon>
        <taxon>Actinomycetes</taxon>
        <taxon>Micrococcales</taxon>
        <taxon>Microbacteriaceae</taxon>
        <taxon>Subtercola</taxon>
    </lineage>
</organism>
<accession>A0A3E0VBL1</accession>
<proteinExistence type="predicted"/>
<gene>
    <name evidence="1" type="ORF">B7R21_16610</name>
</gene>
<dbReference type="Proteomes" id="UP000256709">
    <property type="component" value="Unassembled WGS sequence"/>
</dbReference>
<evidence type="ECO:0000313" key="2">
    <source>
        <dbReference type="Proteomes" id="UP000256709"/>
    </source>
</evidence>
<dbReference type="Pfam" id="PF20317">
    <property type="entry name" value="HTH_60"/>
    <property type="match status" value="1"/>
</dbReference>
<dbReference type="InterPro" id="IPR046930">
    <property type="entry name" value="HTH_60"/>
</dbReference>
<dbReference type="AlphaFoldDB" id="A0A3E0VBL1"/>
<evidence type="ECO:0000313" key="1">
    <source>
        <dbReference type="EMBL" id="RFA07141.1"/>
    </source>
</evidence>
<dbReference type="EMBL" id="NBXA01000030">
    <property type="protein sequence ID" value="RFA07141.1"/>
    <property type="molecule type" value="Genomic_DNA"/>
</dbReference>
<protein>
    <submittedName>
        <fullName evidence="1">Uncharacterized protein</fullName>
    </submittedName>
</protein>